<evidence type="ECO:0000259" key="2">
    <source>
        <dbReference type="PROSITE" id="PS51324"/>
    </source>
</evidence>
<protein>
    <recommendedName>
        <fullName evidence="2">ERV/ALR sulfhydryl oxidase domain-containing protein</fullName>
    </recommendedName>
</protein>
<keyword evidence="1" id="KW-0472">Membrane</keyword>
<organism evidence="3 4">
    <name type="scientific">Paramecium primaurelia</name>
    <dbReference type="NCBI Taxonomy" id="5886"/>
    <lineage>
        <taxon>Eukaryota</taxon>
        <taxon>Sar</taxon>
        <taxon>Alveolata</taxon>
        <taxon>Ciliophora</taxon>
        <taxon>Intramacronucleata</taxon>
        <taxon>Oligohymenophorea</taxon>
        <taxon>Peniculida</taxon>
        <taxon>Parameciidae</taxon>
        <taxon>Paramecium</taxon>
    </lineage>
</organism>
<gene>
    <name evidence="3" type="ORF">PPRIM_AZ9-3.1.T0320247</name>
</gene>
<evidence type="ECO:0000313" key="3">
    <source>
        <dbReference type="EMBL" id="CAD8061937.1"/>
    </source>
</evidence>
<dbReference type="GO" id="GO:0050660">
    <property type="term" value="F:flavin adenine dinucleotide binding"/>
    <property type="evidence" value="ECO:0007669"/>
    <property type="project" value="TreeGrafter"/>
</dbReference>
<comment type="caution">
    <text evidence="3">The sequence shown here is derived from an EMBL/GenBank/DDBJ whole genome shotgun (WGS) entry which is preliminary data.</text>
</comment>
<dbReference type="Pfam" id="PF04777">
    <property type="entry name" value="Evr1_Alr"/>
    <property type="match status" value="1"/>
</dbReference>
<evidence type="ECO:0000256" key="1">
    <source>
        <dbReference type="SAM" id="Phobius"/>
    </source>
</evidence>
<dbReference type="EMBL" id="CAJJDM010000031">
    <property type="protein sequence ID" value="CAD8061937.1"/>
    <property type="molecule type" value="Genomic_DNA"/>
</dbReference>
<feature type="transmembrane region" description="Helical" evidence="1">
    <location>
        <begin position="6"/>
        <end position="24"/>
    </location>
</feature>
<dbReference type="GO" id="GO:0005739">
    <property type="term" value="C:mitochondrion"/>
    <property type="evidence" value="ECO:0007669"/>
    <property type="project" value="TreeGrafter"/>
</dbReference>
<dbReference type="GO" id="GO:0016971">
    <property type="term" value="F:flavin-dependent sulfhydryl oxidase activity"/>
    <property type="evidence" value="ECO:0007669"/>
    <property type="project" value="InterPro"/>
</dbReference>
<dbReference type="PROSITE" id="PS51324">
    <property type="entry name" value="ERV_ALR"/>
    <property type="match status" value="1"/>
</dbReference>
<dbReference type="InterPro" id="IPR039799">
    <property type="entry name" value="ALR/ERV"/>
</dbReference>
<name>A0A8S1L388_PARPR</name>
<sequence length="215" mass="25177">MQKPQIMIVDVYLFFITLFLINTIHQYDQNTLINTEIPFPWEINQPDEEHLKILDQNETDLIEGYSLTIKPKQKRKFSNGITREELGQVGWTRLHMISAILPVNFDEEFTFKINAFSNLLQMKNVIFMDNSLLRVCWTFYNLTIILPNEGSTKVEFMSYLCMLHNQVNERLQKPISNCSEINKNGVKIVFAKVTVKKSITNSVRDKIDDIELQIN</sequence>
<dbReference type="PANTHER" id="PTHR12645">
    <property type="entry name" value="ALR/ERV"/>
    <property type="match status" value="1"/>
</dbReference>
<reference evidence="3" key="1">
    <citation type="submission" date="2021-01" db="EMBL/GenBank/DDBJ databases">
        <authorList>
            <consortium name="Genoscope - CEA"/>
            <person name="William W."/>
        </authorList>
    </citation>
    <scope>NUCLEOTIDE SEQUENCE</scope>
</reference>
<keyword evidence="1" id="KW-1133">Transmembrane helix</keyword>
<keyword evidence="1" id="KW-0812">Transmembrane</keyword>
<keyword evidence="4" id="KW-1185">Reference proteome</keyword>
<dbReference type="Proteomes" id="UP000688137">
    <property type="component" value="Unassembled WGS sequence"/>
</dbReference>
<dbReference type="AlphaFoldDB" id="A0A8S1L388"/>
<dbReference type="InterPro" id="IPR017905">
    <property type="entry name" value="ERV/ALR_sulphydryl_oxidase"/>
</dbReference>
<feature type="domain" description="ERV/ALR sulfhydryl oxidase" evidence="2">
    <location>
        <begin position="79"/>
        <end position="185"/>
    </location>
</feature>
<evidence type="ECO:0000313" key="4">
    <source>
        <dbReference type="Proteomes" id="UP000688137"/>
    </source>
</evidence>
<accession>A0A8S1L388</accession>
<proteinExistence type="predicted"/>
<dbReference type="PANTHER" id="PTHR12645:SF0">
    <property type="entry name" value="FAD-LINKED SULFHYDRYL OXIDASE ALR"/>
    <property type="match status" value="1"/>
</dbReference>